<dbReference type="Proteomes" id="UP000019116">
    <property type="component" value="Chromosome 3A"/>
</dbReference>
<dbReference type="GO" id="GO:0005886">
    <property type="term" value="C:plasma membrane"/>
    <property type="evidence" value="ECO:0000318"/>
    <property type="project" value="GO_Central"/>
</dbReference>
<comment type="pathway">
    <text evidence="3">Glycerolipid metabolism; triacylglycerol biosynthesis.</text>
</comment>
<sequence>MHERDLASLQNIYIAPTESRDVAINNREWPLVEATTNVVTPSSRPLSVHVPTEMECADHSMAEEPMSPTGRGMEEMGICIVLVMGLGTPVNLPVFRAGIETELVTRLPRFRCIPVMDESAKDGNPRWVQTAVNVDDHIVIPRLDAAAVASDPEKAVEDYVASLSLLPMDMCRPFWEFHFLDFPTSEAASTVVLRLHHSIGDGTSITTLLVAASRSMVNPARLPAMPPPPKRTGAIYQLPPRPPLSSGDYLALFAWVWSCFVLAWHTLVDMTLIVATILFLSDPPTLFTRPRDGGESRRRKRFVHRTLSFDDVKLINTAMNCTINDVLVGVTSAALSQYYFRKSGESNTKRIGLRSCVLVDARPVSTRQTYVTRVETGNQLTGLICPFNITLKDDPLEYVHEAKRFMNRKKKSLAVMLTRVIGEFLVKNFGLKTGRFIFHRFLTRTTIIFSNAIGPAEHMTLCGHPVAFMAPSIYGQPQALTVHYHNYGSDIKVVLAVDDEQFQDCHQLLGDFVESIRIMKNAAALKMLTTSNHNGVTE</sequence>
<dbReference type="PANTHER" id="PTHR31650">
    <property type="entry name" value="O-ACYLTRANSFERASE (WSD1-LIKE) FAMILY PROTEIN"/>
    <property type="match status" value="1"/>
</dbReference>
<comment type="catalytic activity">
    <reaction evidence="10">
        <text>an acyl-CoA + a 1,2-diacyl-sn-glycerol = a triacyl-sn-glycerol + CoA</text>
        <dbReference type="Rhea" id="RHEA:10868"/>
        <dbReference type="ChEBI" id="CHEBI:17815"/>
        <dbReference type="ChEBI" id="CHEBI:57287"/>
        <dbReference type="ChEBI" id="CHEBI:58342"/>
        <dbReference type="ChEBI" id="CHEBI:64615"/>
        <dbReference type="EC" id="2.3.1.20"/>
    </reaction>
</comment>
<dbReference type="InterPro" id="IPR023213">
    <property type="entry name" value="CAT-like_dom_sf"/>
</dbReference>
<dbReference type="OMA" id="MMGPDEE"/>
<dbReference type="PaxDb" id="4565-Traes_3AS_4FBCF0D46.1"/>
<evidence type="ECO:0000259" key="12">
    <source>
        <dbReference type="Pfam" id="PF06974"/>
    </source>
</evidence>
<dbReference type="Pfam" id="PF06974">
    <property type="entry name" value="WS_DGAT_C"/>
    <property type="match status" value="1"/>
</dbReference>
<proteinExistence type="inferred from homology"/>
<evidence type="ECO:0000256" key="5">
    <source>
        <dbReference type="ARBA" id="ARBA00022679"/>
    </source>
</evidence>
<dbReference type="UniPathway" id="UPA00282"/>
<comment type="subcellular location">
    <subcellularLocation>
        <location evidence="1">Cell membrane</location>
        <topology evidence="1">Single-pass membrane protein</topology>
    </subcellularLocation>
    <subcellularLocation>
        <location evidence="2">Endoplasmic reticulum membrane</location>
    </subcellularLocation>
</comment>
<evidence type="ECO:0000256" key="10">
    <source>
        <dbReference type="ARBA" id="ARBA00048109"/>
    </source>
</evidence>
<dbReference type="GO" id="GO:0019432">
    <property type="term" value="P:triglyceride biosynthetic process"/>
    <property type="evidence" value="ECO:0000318"/>
    <property type="project" value="GO_Central"/>
</dbReference>
<dbReference type="Gene3D" id="3.30.559.10">
    <property type="entry name" value="Chloramphenicol acetyltransferase-like domain"/>
    <property type="match status" value="1"/>
</dbReference>
<dbReference type="Pfam" id="PF03007">
    <property type="entry name" value="WS_DGAT_cat"/>
    <property type="match status" value="1"/>
</dbReference>
<evidence type="ECO:0000256" key="3">
    <source>
        <dbReference type="ARBA" id="ARBA00004771"/>
    </source>
</evidence>
<comment type="similarity">
    <text evidence="8">In the N-terminal section; belongs to the long-chain O-acyltransferase family.</text>
</comment>
<gene>
    <name evidence="13" type="primary">LOC123056584</name>
</gene>
<dbReference type="Gramene" id="TraesRN3A0100024700.1">
    <property type="protein sequence ID" value="TraesRN3A0100024700.1"/>
    <property type="gene ID" value="TraesRN3A0100024700"/>
</dbReference>
<organism evidence="13">
    <name type="scientific">Triticum aestivum</name>
    <name type="common">Wheat</name>
    <dbReference type="NCBI Taxonomy" id="4565"/>
    <lineage>
        <taxon>Eukaryota</taxon>
        <taxon>Viridiplantae</taxon>
        <taxon>Streptophyta</taxon>
        <taxon>Embryophyta</taxon>
        <taxon>Tracheophyta</taxon>
        <taxon>Spermatophyta</taxon>
        <taxon>Magnoliopsida</taxon>
        <taxon>Liliopsida</taxon>
        <taxon>Poales</taxon>
        <taxon>Poaceae</taxon>
        <taxon>BOP clade</taxon>
        <taxon>Pooideae</taxon>
        <taxon>Triticodae</taxon>
        <taxon>Triticeae</taxon>
        <taxon>Triticinae</taxon>
        <taxon>Triticum</taxon>
    </lineage>
</organism>
<evidence type="ECO:0000313" key="14">
    <source>
        <dbReference type="Proteomes" id="UP000019116"/>
    </source>
</evidence>
<protein>
    <submittedName>
        <fullName evidence="13">Uncharacterized protein</fullName>
    </submittedName>
</protein>
<dbReference type="GeneID" id="123056584"/>
<evidence type="ECO:0000256" key="2">
    <source>
        <dbReference type="ARBA" id="ARBA00004586"/>
    </source>
</evidence>
<evidence type="ECO:0000256" key="9">
    <source>
        <dbReference type="ARBA" id="ARBA00047604"/>
    </source>
</evidence>
<dbReference type="Gramene" id="TraesCS3A02G013600.1">
    <property type="protein sequence ID" value="TraesCS3A02G013600.1"/>
    <property type="gene ID" value="TraesCS3A02G013600"/>
</dbReference>
<evidence type="ECO:0000259" key="11">
    <source>
        <dbReference type="Pfam" id="PF03007"/>
    </source>
</evidence>
<keyword evidence="7" id="KW-0012">Acyltransferase</keyword>
<dbReference type="InterPro" id="IPR009721">
    <property type="entry name" value="O-acyltransferase_WSD1_C"/>
</dbReference>
<dbReference type="STRING" id="4565.A0A3B6E8R9"/>
<dbReference type="Gramene" id="TraesCS3A03G0027400.1">
    <property type="protein sequence ID" value="TraesCS3A03G0027400.1.CDS"/>
    <property type="gene ID" value="TraesCS3A03G0027400"/>
</dbReference>
<feature type="domain" description="O-acyltransferase WSD1-like N-terminal" evidence="11">
    <location>
        <begin position="106"/>
        <end position="326"/>
    </location>
</feature>
<dbReference type="RefSeq" id="XP_044335871.1">
    <property type="nucleotide sequence ID" value="XM_044479936.1"/>
</dbReference>
<keyword evidence="5" id="KW-0808">Transferase</keyword>
<accession>A0A3B6E8R9</accession>
<comment type="catalytic activity">
    <reaction evidence="9">
        <text>a long chain fatty alcohol + a fatty acyl-CoA = a long-chain alcohol wax ester + CoA</text>
        <dbReference type="Rhea" id="RHEA:38443"/>
        <dbReference type="ChEBI" id="CHEBI:17135"/>
        <dbReference type="ChEBI" id="CHEBI:57287"/>
        <dbReference type="ChEBI" id="CHEBI:77636"/>
        <dbReference type="ChEBI" id="CHEBI:235323"/>
        <dbReference type="EC" id="2.3.1.75"/>
    </reaction>
</comment>
<keyword evidence="14" id="KW-1185">Reference proteome</keyword>
<feature type="domain" description="O-acyltransferase WSD1 C-terminal" evidence="12">
    <location>
        <begin position="377"/>
        <end position="520"/>
    </location>
</feature>
<evidence type="ECO:0000256" key="6">
    <source>
        <dbReference type="ARBA" id="ARBA00022824"/>
    </source>
</evidence>
<dbReference type="GO" id="GO:0008374">
    <property type="term" value="F:O-acyltransferase activity"/>
    <property type="evidence" value="ECO:0000318"/>
    <property type="project" value="GO_Central"/>
</dbReference>
<dbReference type="SMR" id="A0A3B6E8R9"/>
<dbReference type="InterPro" id="IPR045034">
    <property type="entry name" value="O-acyltransferase_WSD1-like"/>
</dbReference>
<dbReference type="GO" id="GO:0004144">
    <property type="term" value="F:diacylglycerol O-acyltransferase activity"/>
    <property type="evidence" value="ECO:0007669"/>
    <property type="project" value="UniProtKB-EC"/>
</dbReference>
<dbReference type="OrthoDB" id="619536at2759"/>
<dbReference type="GO" id="GO:0047196">
    <property type="term" value="F:long-chain-alcohol O-fatty-acyltransferase activity"/>
    <property type="evidence" value="ECO:0007669"/>
    <property type="project" value="UniProtKB-EC"/>
</dbReference>
<keyword evidence="6" id="KW-0256">Endoplasmic reticulum</keyword>
<evidence type="ECO:0000313" key="13">
    <source>
        <dbReference type="EnsemblPlants" id="TraesCS3A02G013600.1"/>
    </source>
</evidence>
<dbReference type="GO" id="GO:0005789">
    <property type="term" value="C:endoplasmic reticulum membrane"/>
    <property type="evidence" value="ECO:0007669"/>
    <property type="project" value="UniProtKB-SubCell"/>
</dbReference>
<evidence type="ECO:0000256" key="4">
    <source>
        <dbReference type="ARBA" id="ARBA00005189"/>
    </source>
</evidence>
<dbReference type="PANTHER" id="PTHR31650:SF31">
    <property type="entry name" value="DIACYLGLYCEROL O-ACYLTRANSFERASE"/>
    <property type="match status" value="1"/>
</dbReference>
<dbReference type="SUPFAM" id="SSF52777">
    <property type="entry name" value="CoA-dependent acyltransferases"/>
    <property type="match status" value="1"/>
</dbReference>
<evidence type="ECO:0000256" key="1">
    <source>
        <dbReference type="ARBA" id="ARBA00004162"/>
    </source>
</evidence>
<dbReference type="EnsemblPlants" id="TraesCS3A02G013600.1">
    <property type="protein sequence ID" value="TraesCS3A02G013600.1"/>
    <property type="gene ID" value="TraesCS3A02G013600"/>
</dbReference>
<comment type="pathway">
    <text evidence="4">Lipid metabolism.</text>
</comment>
<evidence type="ECO:0000256" key="7">
    <source>
        <dbReference type="ARBA" id="ARBA00023315"/>
    </source>
</evidence>
<reference evidence="13" key="2">
    <citation type="submission" date="2018-10" db="UniProtKB">
        <authorList>
            <consortium name="EnsemblPlants"/>
        </authorList>
    </citation>
    <scope>IDENTIFICATION</scope>
</reference>
<name>A0A3B6E8R9_WHEAT</name>
<reference evidence="13" key="1">
    <citation type="submission" date="2018-08" db="EMBL/GenBank/DDBJ databases">
        <authorList>
            <person name="Rossello M."/>
        </authorList>
    </citation>
    <scope>NUCLEOTIDE SEQUENCE [LARGE SCALE GENOMIC DNA]</scope>
    <source>
        <strain evidence="13">cv. Chinese Spring</strain>
    </source>
</reference>
<dbReference type="AlphaFoldDB" id="A0A3B6E8R9"/>
<evidence type="ECO:0000256" key="8">
    <source>
        <dbReference type="ARBA" id="ARBA00024360"/>
    </source>
</evidence>
<dbReference type="InterPro" id="IPR004255">
    <property type="entry name" value="O-acyltransferase_WSD1_N"/>
</dbReference>